<gene>
    <name evidence="5" type="ORF">PSAL00342_LOCUS4284</name>
</gene>
<dbReference type="PRINTS" id="PR00080">
    <property type="entry name" value="SDRFAMILY"/>
</dbReference>
<dbReference type="EMBL" id="HBIS01004706">
    <property type="protein sequence ID" value="CAE0610449.1"/>
    <property type="molecule type" value="Transcribed_RNA"/>
</dbReference>
<protein>
    <submittedName>
        <fullName evidence="5">Uncharacterized protein</fullName>
    </submittedName>
</protein>
<dbReference type="InterPro" id="IPR020904">
    <property type="entry name" value="Sc_DH/Rdtase_CS"/>
</dbReference>
<dbReference type="SUPFAM" id="SSF51735">
    <property type="entry name" value="NAD(P)-binding Rossmann-fold domains"/>
    <property type="match status" value="1"/>
</dbReference>
<dbReference type="PANTHER" id="PTHR43963:SF6">
    <property type="entry name" value="CHAIN DEHYDROGENASE FAMILY PROTEIN, PUTATIVE (AFU_ORTHOLOGUE AFUA_3G15350)-RELATED"/>
    <property type="match status" value="1"/>
</dbReference>
<dbReference type="GO" id="GO:0016491">
    <property type="term" value="F:oxidoreductase activity"/>
    <property type="evidence" value="ECO:0007669"/>
    <property type="project" value="UniProtKB-KW"/>
</dbReference>
<organism evidence="5">
    <name type="scientific">Picocystis salinarum</name>
    <dbReference type="NCBI Taxonomy" id="88271"/>
    <lineage>
        <taxon>Eukaryota</taxon>
        <taxon>Viridiplantae</taxon>
        <taxon>Chlorophyta</taxon>
        <taxon>Picocystophyceae</taxon>
        <taxon>Picocystales</taxon>
        <taxon>Picocystaceae</taxon>
        <taxon>Picocystis</taxon>
    </lineage>
</organism>
<dbReference type="AlphaFoldDB" id="A0A7S3UCJ2"/>
<evidence type="ECO:0000256" key="3">
    <source>
        <dbReference type="ARBA" id="ARBA00023002"/>
    </source>
</evidence>
<dbReference type="PANTHER" id="PTHR43963">
    <property type="entry name" value="CARBONYL REDUCTASE 1-RELATED"/>
    <property type="match status" value="1"/>
</dbReference>
<proteinExistence type="inferred from homology"/>
<sequence>MVVALVTGANRGIGLEIARKMKQGGADVVMGARDVERGKKAAVECGREGNGTIRAVQLDVEDEASVHQAAEWIERECGGLDVIVNNAGMAYKGSTFGPKEAQKTVDVNVRGTIRVCERMMKLKPTDESHGLRVVNVASRAGLLRIFQNQELRNRFERASSKADVLQLMDEFVDSIGDGTYRDKGWPDTMYGVSKAGLSAYTRVLAREWEGKNVFVNAVCPGYCKTEMTSWRGVKPPVEGAETPVMLALCPKSECTTGKFFAENREIDF</sequence>
<dbReference type="InterPro" id="IPR002347">
    <property type="entry name" value="SDR_fam"/>
</dbReference>
<comment type="similarity">
    <text evidence="1 4">Belongs to the short-chain dehydrogenases/reductases (SDR) family.</text>
</comment>
<name>A0A7S3UCJ2_9CHLO</name>
<dbReference type="Pfam" id="PF13561">
    <property type="entry name" value="adh_short_C2"/>
    <property type="match status" value="1"/>
</dbReference>
<reference evidence="5" key="1">
    <citation type="submission" date="2021-01" db="EMBL/GenBank/DDBJ databases">
        <authorList>
            <person name="Corre E."/>
            <person name="Pelletier E."/>
            <person name="Niang G."/>
            <person name="Scheremetjew M."/>
            <person name="Finn R."/>
            <person name="Kale V."/>
            <person name="Holt S."/>
            <person name="Cochrane G."/>
            <person name="Meng A."/>
            <person name="Brown T."/>
            <person name="Cohen L."/>
        </authorList>
    </citation>
    <scope>NUCLEOTIDE SEQUENCE</scope>
    <source>
        <strain evidence="5">CCMP1897</strain>
    </source>
</reference>
<accession>A0A7S3UCJ2</accession>
<dbReference type="InterPro" id="IPR036291">
    <property type="entry name" value="NAD(P)-bd_dom_sf"/>
</dbReference>
<evidence type="ECO:0000256" key="4">
    <source>
        <dbReference type="RuleBase" id="RU000363"/>
    </source>
</evidence>
<evidence type="ECO:0000313" key="5">
    <source>
        <dbReference type="EMBL" id="CAE0610449.1"/>
    </source>
</evidence>
<evidence type="ECO:0000256" key="2">
    <source>
        <dbReference type="ARBA" id="ARBA00022857"/>
    </source>
</evidence>
<evidence type="ECO:0000256" key="1">
    <source>
        <dbReference type="ARBA" id="ARBA00006484"/>
    </source>
</evidence>
<dbReference type="PROSITE" id="PS00061">
    <property type="entry name" value="ADH_SHORT"/>
    <property type="match status" value="1"/>
</dbReference>
<keyword evidence="3" id="KW-0560">Oxidoreductase</keyword>
<dbReference type="Pfam" id="PF00106">
    <property type="entry name" value="adh_short"/>
    <property type="match status" value="1"/>
</dbReference>
<dbReference type="Gene3D" id="3.40.50.720">
    <property type="entry name" value="NAD(P)-binding Rossmann-like Domain"/>
    <property type="match status" value="1"/>
</dbReference>
<dbReference type="PRINTS" id="PR00081">
    <property type="entry name" value="GDHRDH"/>
</dbReference>
<keyword evidence="2" id="KW-0521">NADP</keyword>